<name>A0A8S9GAR3_BRACR</name>
<evidence type="ECO:0000313" key="2">
    <source>
        <dbReference type="Proteomes" id="UP000712281"/>
    </source>
</evidence>
<evidence type="ECO:0000313" key="1">
    <source>
        <dbReference type="EMBL" id="KAF2541677.1"/>
    </source>
</evidence>
<dbReference type="AlphaFoldDB" id="A0A8S9GAR3"/>
<dbReference type="EMBL" id="QGKW02002005">
    <property type="protein sequence ID" value="KAF2541677.1"/>
    <property type="molecule type" value="Genomic_DNA"/>
</dbReference>
<protein>
    <submittedName>
        <fullName evidence="1">Uncharacterized protein</fullName>
    </submittedName>
</protein>
<dbReference type="Proteomes" id="UP000712281">
    <property type="component" value="Unassembled WGS sequence"/>
</dbReference>
<organism evidence="1 2">
    <name type="scientific">Brassica cretica</name>
    <name type="common">Mustard</name>
    <dbReference type="NCBI Taxonomy" id="69181"/>
    <lineage>
        <taxon>Eukaryota</taxon>
        <taxon>Viridiplantae</taxon>
        <taxon>Streptophyta</taxon>
        <taxon>Embryophyta</taxon>
        <taxon>Tracheophyta</taxon>
        <taxon>Spermatophyta</taxon>
        <taxon>Magnoliopsida</taxon>
        <taxon>eudicotyledons</taxon>
        <taxon>Gunneridae</taxon>
        <taxon>Pentapetalae</taxon>
        <taxon>rosids</taxon>
        <taxon>malvids</taxon>
        <taxon>Brassicales</taxon>
        <taxon>Brassicaceae</taxon>
        <taxon>Brassiceae</taxon>
        <taxon>Brassica</taxon>
    </lineage>
</organism>
<accession>A0A8S9GAR3</accession>
<sequence length="53" mass="5798">MLTPHFESPPPPILLHSPTDPPFLPLLPLPKAETGKARLGYHLPPLLQLVVLS</sequence>
<comment type="caution">
    <text evidence="1">The sequence shown here is derived from an EMBL/GenBank/DDBJ whole genome shotgun (WGS) entry which is preliminary data.</text>
</comment>
<gene>
    <name evidence="1" type="ORF">F2Q68_00031649</name>
</gene>
<proteinExistence type="predicted"/>
<reference evidence="1" key="1">
    <citation type="submission" date="2019-12" db="EMBL/GenBank/DDBJ databases">
        <title>Genome sequencing and annotation of Brassica cretica.</title>
        <authorList>
            <person name="Studholme D.J."/>
            <person name="Sarris P.F."/>
        </authorList>
    </citation>
    <scope>NUCLEOTIDE SEQUENCE</scope>
    <source>
        <strain evidence="1">PFS-001/15</strain>
        <tissue evidence="1">Leaf</tissue>
    </source>
</reference>